<dbReference type="InterPro" id="IPR036291">
    <property type="entry name" value="NAD(P)-bd_dom_sf"/>
</dbReference>
<feature type="domain" description="NAD(P)-binding" evidence="8">
    <location>
        <begin position="5"/>
        <end position="325"/>
    </location>
</feature>
<evidence type="ECO:0000313" key="9">
    <source>
        <dbReference type="EMBL" id="OGD71595.1"/>
    </source>
</evidence>
<dbReference type="SUPFAM" id="SSF51735">
    <property type="entry name" value="NAD(P)-binding Rossmann-fold domains"/>
    <property type="match status" value="1"/>
</dbReference>
<reference evidence="9 10" key="1">
    <citation type="journal article" date="2016" name="Nat. Commun.">
        <title>Thousands of microbial genomes shed light on interconnected biogeochemical processes in an aquifer system.</title>
        <authorList>
            <person name="Anantharaman K."/>
            <person name="Brown C.T."/>
            <person name="Hug L.A."/>
            <person name="Sharon I."/>
            <person name="Castelle C.J."/>
            <person name="Probst A.J."/>
            <person name="Thomas B.C."/>
            <person name="Singh A."/>
            <person name="Wilkins M.J."/>
            <person name="Karaoz U."/>
            <person name="Brodie E.L."/>
            <person name="Williams K.H."/>
            <person name="Hubbard S.S."/>
            <person name="Banfield J.F."/>
        </authorList>
    </citation>
    <scope>NUCLEOTIDE SEQUENCE [LARGE SCALE GENOMIC DNA]</scope>
</reference>
<dbReference type="GO" id="GO:0009225">
    <property type="term" value="P:nucleotide-sugar metabolic process"/>
    <property type="evidence" value="ECO:0007669"/>
    <property type="project" value="InterPro"/>
</dbReference>
<comment type="similarity">
    <text evidence="3 7">Belongs to the NAD(P)-dependent epimerase/dehydratase family. dTDP-glucose dehydratase subfamily.</text>
</comment>
<comment type="catalytic activity">
    <reaction evidence="1 7">
        <text>dTDP-alpha-D-glucose = dTDP-4-dehydro-6-deoxy-alpha-D-glucose + H2O</text>
        <dbReference type="Rhea" id="RHEA:17221"/>
        <dbReference type="ChEBI" id="CHEBI:15377"/>
        <dbReference type="ChEBI" id="CHEBI:57477"/>
        <dbReference type="ChEBI" id="CHEBI:57649"/>
        <dbReference type="EC" id="4.2.1.46"/>
    </reaction>
</comment>
<dbReference type="EMBL" id="MFAH01000021">
    <property type="protein sequence ID" value="OGD71595.1"/>
    <property type="molecule type" value="Genomic_DNA"/>
</dbReference>
<evidence type="ECO:0000256" key="4">
    <source>
        <dbReference type="ARBA" id="ARBA00011990"/>
    </source>
</evidence>
<dbReference type="Gene3D" id="3.40.50.720">
    <property type="entry name" value="NAD(P)-binding Rossmann-like Domain"/>
    <property type="match status" value="1"/>
</dbReference>
<evidence type="ECO:0000313" key="10">
    <source>
        <dbReference type="Proteomes" id="UP000177390"/>
    </source>
</evidence>
<gene>
    <name evidence="9" type="ORF">A3D09_02810</name>
</gene>
<dbReference type="PANTHER" id="PTHR43000">
    <property type="entry name" value="DTDP-D-GLUCOSE 4,6-DEHYDRATASE-RELATED"/>
    <property type="match status" value="1"/>
</dbReference>
<evidence type="ECO:0000256" key="2">
    <source>
        <dbReference type="ARBA" id="ARBA00001911"/>
    </source>
</evidence>
<organism evidence="9 10">
    <name type="scientific">Candidatus Collierbacteria bacterium RIFCSPHIGHO2_02_FULL_49_10</name>
    <dbReference type="NCBI Taxonomy" id="1817723"/>
    <lineage>
        <taxon>Bacteria</taxon>
        <taxon>Candidatus Collieribacteriota</taxon>
    </lineage>
</organism>
<dbReference type="CDD" id="cd05246">
    <property type="entry name" value="dTDP_GD_SDR_e"/>
    <property type="match status" value="1"/>
</dbReference>
<evidence type="ECO:0000256" key="5">
    <source>
        <dbReference type="ARBA" id="ARBA00023027"/>
    </source>
</evidence>
<keyword evidence="5" id="KW-0520">NAD</keyword>
<sequence>MSNLLVTGGAGFIGTNFIHHWRSHHPDDYIVNLDALTYAGHRENLSDLEGDPRYEFVHGNIGSYDLVYGIMKVCKIDTVVNFAAETHVDRSLAGPDAERLFYETNLMGTLTLLRAAREAGVPRFHQISTDEVFGDLPLDRPDLKFHEGYPYSPNSPYAISKATADFAVRGFFRTHGLPGITTSNCTNNYGRYQTPEKLIPRAIALLNAGQKVKLYTDEHGVPGKNVRDWLHVEDHCSAIEAILLRGKIGETYCIGGESELSNYQLVERMLAIMSEITGKSLSMEANVELVADRPGHDLRYAMDISNIRRELGWQPKHTFESGFRSTVEWYTS</sequence>
<evidence type="ECO:0000256" key="7">
    <source>
        <dbReference type="RuleBase" id="RU004473"/>
    </source>
</evidence>
<comment type="cofactor">
    <cofactor evidence="2 7">
        <name>NAD(+)</name>
        <dbReference type="ChEBI" id="CHEBI:57540"/>
    </cofactor>
</comment>
<dbReference type="NCBIfam" id="TIGR01181">
    <property type="entry name" value="dTDP_gluc_dehyt"/>
    <property type="match status" value="1"/>
</dbReference>
<dbReference type="EC" id="4.2.1.46" evidence="4 7"/>
<dbReference type="AlphaFoldDB" id="A0A1F5EW42"/>
<name>A0A1F5EW42_9BACT</name>
<dbReference type="GO" id="GO:0008460">
    <property type="term" value="F:dTDP-glucose 4,6-dehydratase activity"/>
    <property type="evidence" value="ECO:0007669"/>
    <property type="project" value="UniProtKB-EC"/>
</dbReference>
<feature type="non-terminal residue" evidence="9">
    <location>
        <position position="332"/>
    </location>
</feature>
<dbReference type="InterPro" id="IPR016040">
    <property type="entry name" value="NAD(P)-bd_dom"/>
</dbReference>
<dbReference type="Pfam" id="PF16363">
    <property type="entry name" value="GDP_Man_Dehyd"/>
    <property type="match status" value="1"/>
</dbReference>
<comment type="caution">
    <text evidence="9">The sequence shown here is derived from an EMBL/GenBank/DDBJ whole genome shotgun (WGS) entry which is preliminary data.</text>
</comment>
<evidence type="ECO:0000256" key="3">
    <source>
        <dbReference type="ARBA" id="ARBA00008178"/>
    </source>
</evidence>
<dbReference type="InterPro" id="IPR005888">
    <property type="entry name" value="dTDP_Gluc_deHydtase"/>
</dbReference>
<protein>
    <recommendedName>
        <fullName evidence="4 7">dTDP-glucose 4,6-dehydratase</fullName>
        <ecNumber evidence="4 7">4.2.1.46</ecNumber>
    </recommendedName>
</protein>
<dbReference type="Gene3D" id="3.90.25.10">
    <property type="entry name" value="UDP-galactose 4-epimerase, domain 1"/>
    <property type="match status" value="1"/>
</dbReference>
<keyword evidence="6 7" id="KW-0456">Lyase</keyword>
<evidence type="ECO:0000259" key="8">
    <source>
        <dbReference type="Pfam" id="PF16363"/>
    </source>
</evidence>
<accession>A0A1F5EW42</accession>
<evidence type="ECO:0000256" key="6">
    <source>
        <dbReference type="ARBA" id="ARBA00023239"/>
    </source>
</evidence>
<evidence type="ECO:0000256" key="1">
    <source>
        <dbReference type="ARBA" id="ARBA00001539"/>
    </source>
</evidence>
<proteinExistence type="inferred from homology"/>
<dbReference type="Proteomes" id="UP000177390">
    <property type="component" value="Unassembled WGS sequence"/>
</dbReference>